<dbReference type="EMBL" id="QJKJ01002838">
    <property type="protein sequence ID" value="RDY01109.1"/>
    <property type="molecule type" value="Genomic_DNA"/>
</dbReference>
<dbReference type="Proteomes" id="UP000257109">
    <property type="component" value="Unassembled WGS sequence"/>
</dbReference>
<comment type="caution">
    <text evidence="1">The sequence shown here is derived from an EMBL/GenBank/DDBJ whole genome shotgun (WGS) entry which is preliminary data.</text>
</comment>
<protein>
    <submittedName>
        <fullName evidence="1">Uncharacterized protein</fullName>
    </submittedName>
</protein>
<evidence type="ECO:0000313" key="1">
    <source>
        <dbReference type="EMBL" id="RDY01109.1"/>
    </source>
</evidence>
<organism evidence="1 2">
    <name type="scientific">Mucuna pruriens</name>
    <name type="common">Velvet bean</name>
    <name type="synonym">Dolichos pruriens</name>
    <dbReference type="NCBI Taxonomy" id="157652"/>
    <lineage>
        <taxon>Eukaryota</taxon>
        <taxon>Viridiplantae</taxon>
        <taxon>Streptophyta</taxon>
        <taxon>Embryophyta</taxon>
        <taxon>Tracheophyta</taxon>
        <taxon>Spermatophyta</taxon>
        <taxon>Magnoliopsida</taxon>
        <taxon>eudicotyledons</taxon>
        <taxon>Gunneridae</taxon>
        <taxon>Pentapetalae</taxon>
        <taxon>rosids</taxon>
        <taxon>fabids</taxon>
        <taxon>Fabales</taxon>
        <taxon>Fabaceae</taxon>
        <taxon>Papilionoideae</taxon>
        <taxon>50 kb inversion clade</taxon>
        <taxon>NPAAA clade</taxon>
        <taxon>indigoferoid/millettioid clade</taxon>
        <taxon>Phaseoleae</taxon>
        <taxon>Mucuna</taxon>
    </lineage>
</organism>
<evidence type="ECO:0000313" key="2">
    <source>
        <dbReference type="Proteomes" id="UP000257109"/>
    </source>
</evidence>
<proteinExistence type="predicted"/>
<gene>
    <name evidence="1" type="ORF">CR513_15614</name>
</gene>
<sequence>MSFQFLWSNLLVSKNKTRLMYVVSTKPYTDSSKTCELDMILHFSFTLVVESKLIYLSMSMTSSSQVPPPSSFNVLLWFLVAFTNKVHS</sequence>
<feature type="non-terminal residue" evidence="1">
    <location>
        <position position="1"/>
    </location>
</feature>
<reference evidence="1" key="1">
    <citation type="submission" date="2018-05" db="EMBL/GenBank/DDBJ databases">
        <title>Draft genome of Mucuna pruriens seed.</title>
        <authorList>
            <person name="Nnadi N.E."/>
            <person name="Vos R."/>
            <person name="Hasami M.H."/>
            <person name="Devisetty U.K."/>
            <person name="Aguiy J.C."/>
        </authorList>
    </citation>
    <scope>NUCLEOTIDE SEQUENCE [LARGE SCALE GENOMIC DNA]</scope>
    <source>
        <strain evidence="1">JCA_2017</strain>
    </source>
</reference>
<dbReference type="AlphaFoldDB" id="A0A371HE94"/>
<name>A0A371HE94_MUCPR</name>
<accession>A0A371HE94</accession>
<keyword evidence="2" id="KW-1185">Reference proteome</keyword>